<evidence type="ECO:0000256" key="1">
    <source>
        <dbReference type="ARBA" id="ARBA00022490"/>
    </source>
</evidence>
<dbReference type="Gene3D" id="3.40.50.180">
    <property type="entry name" value="Methylesterase CheB, C-terminal domain"/>
    <property type="match status" value="1"/>
</dbReference>
<organism evidence="10 11">
    <name type="scientific">Novosphingobium clariflavum</name>
    <dbReference type="NCBI Taxonomy" id="2029884"/>
    <lineage>
        <taxon>Bacteria</taxon>
        <taxon>Pseudomonadati</taxon>
        <taxon>Pseudomonadota</taxon>
        <taxon>Alphaproteobacteria</taxon>
        <taxon>Sphingomonadales</taxon>
        <taxon>Sphingomonadaceae</taxon>
        <taxon>Novosphingobium</taxon>
    </lineage>
</organism>
<dbReference type="RefSeq" id="WP_267222576.1">
    <property type="nucleotide sequence ID" value="NZ_JAPCWC010000016.1"/>
</dbReference>
<comment type="function">
    <text evidence="5">Involved in chemotaxis. Part of a chemotaxis signal transduction system that modulates chemotaxis in response to various stimuli. Catalyzes the demethylation of specific methylglutamate residues introduced into the chemoreceptors (methyl-accepting chemotaxis proteins or MCP) by CheR. Also mediates the irreversible deamidation of specific glutamine residues to glutamic acid.</text>
</comment>
<feature type="active site" evidence="5 6">
    <location>
        <position position="201"/>
    </location>
</feature>
<comment type="catalytic activity">
    <reaction evidence="5">
        <text>L-glutaminyl-[protein] + H2O = L-glutamyl-[protein] + NH4(+)</text>
        <dbReference type="Rhea" id="RHEA:16441"/>
        <dbReference type="Rhea" id="RHEA-COMP:10207"/>
        <dbReference type="Rhea" id="RHEA-COMP:10208"/>
        <dbReference type="ChEBI" id="CHEBI:15377"/>
        <dbReference type="ChEBI" id="CHEBI:28938"/>
        <dbReference type="ChEBI" id="CHEBI:29973"/>
        <dbReference type="ChEBI" id="CHEBI:30011"/>
        <dbReference type="EC" id="3.5.1.44"/>
    </reaction>
</comment>
<evidence type="ECO:0000256" key="2">
    <source>
        <dbReference type="ARBA" id="ARBA00022500"/>
    </source>
</evidence>
<gene>
    <name evidence="5" type="primary">cheB</name>
    <name evidence="10" type="ORF">ACFFF8_18140</name>
</gene>
<proteinExistence type="inferred from homology"/>
<dbReference type="PIRSF" id="PIRSF000876">
    <property type="entry name" value="RR_chemtxs_CheB"/>
    <property type="match status" value="1"/>
</dbReference>
<evidence type="ECO:0000259" key="8">
    <source>
        <dbReference type="PROSITE" id="PS50110"/>
    </source>
</evidence>
<feature type="domain" description="CheB-type methylesterase" evidence="9">
    <location>
        <begin position="158"/>
        <end position="353"/>
    </location>
</feature>
<evidence type="ECO:0000256" key="7">
    <source>
        <dbReference type="PROSITE-ProRule" id="PRU00169"/>
    </source>
</evidence>
<comment type="PTM">
    <text evidence="5">Phosphorylated by CheA. Phosphorylation of the N-terminal regulatory domain activates the methylesterase activity.</text>
</comment>
<dbReference type="PANTHER" id="PTHR42872:SF6">
    <property type="entry name" value="PROTEIN-GLUTAMATE METHYLESTERASE_PROTEIN-GLUTAMINE GLUTAMINASE"/>
    <property type="match status" value="1"/>
</dbReference>
<feature type="active site" evidence="5 6">
    <location>
        <position position="175"/>
    </location>
</feature>
<dbReference type="Pfam" id="PF01339">
    <property type="entry name" value="CheB_methylest"/>
    <property type="match status" value="1"/>
</dbReference>
<feature type="domain" description="Response regulatory" evidence="8">
    <location>
        <begin position="10"/>
        <end position="127"/>
    </location>
</feature>
<dbReference type="Pfam" id="PF00072">
    <property type="entry name" value="Response_reg"/>
    <property type="match status" value="1"/>
</dbReference>
<dbReference type="InterPro" id="IPR001789">
    <property type="entry name" value="Sig_transdc_resp-reg_receiver"/>
</dbReference>
<dbReference type="CDD" id="cd16432">
    <property type="entry name" value="CheB_Rec"/>
    <property type="match status" value="1"/>
</dbReference>
<evidence type="ECO:0000256" key="6">
    <source>
        <dbReference type="PROSITE-ProRule" id="PRU00050"/>
    </source>
</evidence>
<evidence type="ECO:0000313" key="11">
    <source>
        <dbReference type="Proteomes" id="UP001589858"/>
    </source>
</evidence>
<dbReference type="Gene3D" id="3.40.50.2300">
    <property type="match status" value="1"/>
</dbReference>
<comment type="catalytic activity">
    <reaction evidence="4 5">
        <text>[protein]-L-glutamate 5-O-methyl ester + H2O = L-glutamyl-[protein] + methanol + H(+)</text>
        <dbReference type="Rhea" id="RHEA:23236"/>
        <dbReference type="Rhea" id="RHEA-COMP:10208"/>
        <dbReference type="Rhea" id="RHEA-COMP:10311"/>
        <dbReference type="ChEBI" id="CHEBI:15377"/>
        <dbReference type="ChEBI" id="CHEBI:15378"/>
        <dbReference type="ChEBI" id="CHEBI:17790"/>
        <dbReference type="ChEBI" id="CHEBI:29973"/>
        <dbReference type="ChEBI" id="CHEBI:82795"/>
        <dbReference type="EC" id="3.1.1.61"/>
    </reaction>
</comment>
<dbReference type="PANTHER" id="PTHR42872">
    <property type="entry name" value="PROTEIN-GLUTAMATE METHYLESTERASE/PROTEIN-GLUTAMINE GLUTAMINASE"/>
    <property type="match status" value="1"/>
</dbReference>
<feature type="active site" evidence="5 6">
    <location>
        <position position="296"/>
    </location>
</feature>
<dbReference type="EMBL" id="JBHLTM010000070">
    <property type="protein sequence ID" value="MFC0686509.1"/>
    <property type="molecule type" value="Genomic_DNA"/>
</dbReference>
<dbReference type="SUPFAM" id="SSF52172">
    <property type="entry name" value="CheY-like"/>
    <property type="match status" value="1"/>
</dbReference>
<comment type="subcellular location">
    <subcellularLocation>
        <location evidence="5">Cytoplasm</location>
    </subcellularLocation>
</comment>
<dbReference type="EC" id="3.1.1.61" evidence="5"/>
<dbReference type="InterPro" id="IPR000673">
    <property type="entry name" value="Sig_transdc_resp-reg_Me-estase"/>
</dbReference>
<dbReference type="NCBIfam" id="NF001965">
    <property type="entry name" value="PRK00742.1"/>
    <property type="match status" value="1"/>
</dbReference>
<sequence length="353" mass="36809">MTDPANEKVRVVVVDDSAAMRALLTKLLNHDPLIEVVGQAPEPHAAREMIKALNPDVVTLDVEMPGMDGLSFLERIMRLRPMPVVMCSTLTARGTEATIEALRLGAVDCIAKPSGNPLEIAQDGALLRKMVRTAARSSVRAAAVRPAAPHSGHGAATPAPSAGPLRDVVIAIGASTGGVEALFSIIGALPVDCPPVLVVQHMPAIFTGGFAARLDREARVTVVEAKDGMTLKRGTVYLAPGGSHHMELVGGTSGHVRLIEGEPVSGHRPSVDVLFRSVSALGSRAVGVILTGMGSDGAEGLLQMRAAGARTMGQSRDTCVVYGMPRAAFERGAVEKEVNLSALPEAILGACRR</sequence>
<keyword evidence="5 7" id="KW-0597">Phosphoprotein</keyword>
<dbReference type="EC" id="3.5.1.44" evidence="5"/>
<dbReference type="InterPro" id="IPR011006">
    <property type="entry name" value="CheY-like_superfamily"/>
</dbReference>
<evidence type="ECO:0000256" key="5">
    <source>
        <dbReference type="HAMAP-Rule" id="MF_00099"/>
    </source>
</evidence>
<keyword evidence="3 5" id="KW-0378">Hydrolase</keyword>
<dbReference type="GO" id="GO:0008984">
    <property type="term" value="F:protein-glutamate methylesterase activity"/>
    <property type="evidence" value="ECO:0007669"/>
    <property type="project" value="UniProtKB-EC"/>
</dbReference>
<comment type="caution">
    <text evidence="10">The sequence shown here is derived from an EMBL/GenBank/DDBJ whole genome shotgun (WGS) entry which is preliminary data.</text>
</comment>
<dbReference type="HAMAP" id="MF_00099">
    <property type="entry name" value="CheB_chemtxs"/>
    <property type="match status" value="1"/>
</dbReference>
<evidence type="ECO:0000259" key="9">
    <source>
        <dbReference type="PROSITE" id="PS50122"/>
    </source>
</evidence>
<evidence type="ECO:0000256" key="4">
    <source>
        <dbReference type="ARBA" id="ARBA00048267"/>
    </source>
</evidence>
<feature type="modified residue" description="4-aspartylphosphate" evidence="5 7">
    <location>
        <position position="61"/>
    </location>
</feature>
<dbReference type="CDD" id="cd17541">
    <property type="entry name" value="REC_CheB-like"/>
    <property type="match status" value="1"/>
</dbReference>
<reference evidence="10 11" key="1">
    <citation type="submission" date="2024-09" db="EMBL/GenBank/DDBJ databases">
        <authorList>
            <person name="Sun Q."/>
            <person name="Mori K."/>
        </authorList>
    </citation>
    <scope>NUCLEOTIDE SEQUENCE [LARGE SCALE GENOMIC DNA]</scope>
    <source>
        <strain evidence="10 11">CICC 11035S</strain>
    </source>
</reference>
<keyword evidence="11" id="KW-1185">Reference proteome</keyword>
<keyword evidence="1 5" id="KW-0963">Cytoplasm</keyword>
<evidence type="ECO:0000256" key="3">
    <source>
        <dbReference type="ARBA" id="ARBA00022801"/>
    </source>
</evidence>
<dbReference type="SUPFAM" id="SSF52738">
    <property type="entry name" value="Methylesterase CheB, C-terminal domain"/>
    <property type="match status" value="1"/>
</dbReference>
<comment type="domain">
    <text evidence="5">Contains a C-terminal catalytic domain, and an N-terminal region which modulates catalytic activity.</text>
</comment>
<name>A0ABV6SB82_9SPHN</name>
<evidence type="ECO:0000313" key="10">
    <source>
        <dbReference type="EMBL" id="MFC0686509.1"/>
    </source>
</evidence>
<dbReference type="Proteomes" id="UP001589858">
    <property type="component" value="Unassembled WGS sequence"/>
</dbReference>
<comment type="similarity">
    <text evidence="5">Belongs to the CheB family.</text>
</comment>
<dbReference type="PROSITE" id="PS50110">
    <property type="entry name" value="RESPONSE_REGULATORY"/>
    <property type="match status" value="1"/>
</dbReference>
<keyword evidence="2 5" id="KW-0145">Chemotaxis</keyword>
<dbReference type="SMART" id="SM00448">
    <property type="entry name" value="REC"/>
    <property type="match status" value="1"/>
</dbReference>
<dbReference type="PROSITE" id="PS50122">
    <property type="entry name" value="CHEB"/>
    <property type="match status" value="1"/>
</dbReference>
<dbReference type="InterPro" id="IPR035909">
    <property type="entry name" value="CheB_C"/>
</dbReference>
<dbReference type="InterPro" id="IPR008248">
    <property type="entry name" value="CheB-like"/>
</dbReference>
<accession>A0ABV6SB82</accession>
<protein>
    <recommendedName>
        <fullName evidence="5">Protein-glutamate methylesterase/protein-glutamine glutaminase</fullName>
        <ecNumber evidence="5">3.1.1.61</ecNumber>
        <ecNumber evidence="5">3.5.1.44</ecNumber>
    </recommendedName>
</protein>